<evidence type="ECO:0000313" key="2">
    <source>
        <dbReference type="Proteomes" id="UP000005638"/>
    </source>
</evidence>
<dbReference type="SUPFAM" id="SSF55729">
    <property type="entry name" value="Acyl-CoA N-acyltransferases (Nat)"/>
    <property type="match status" value="1"/>
</dbReference>
<proteinExistence type="predicted"/>
<name>G8X801_FLACA</name>
<dbReference type="HOGENOM" id="CLU_057084_0_0_10"/>
<dbReference type="InterPro" id="IPR016181">
    <property type="entry name" value="Acyl_CoA_acyltransferase"/>
</dbReference>
<evidence type="ECO:0008006" key="3">
    <source>
        <dbReference type="Google" id="ProtNLM"/>
    </source>
</evidence>
<dbReference type="eggNOG" id="COG3146">
    <property type="taxonomic scope" value="Bacteria"/>
</dbReference>
<dbReference type="Proteomes" id="UP000005638">
    <property type="component" value="Chromosome"/>
</dbReference>
<evidence type="ECO:0000313" key="1">
    <source>
        <dbReference type="EMBL" id="AEW87115.1"/>
    </source>
</evidence>
<dbReference type="EMBL" id="CP003222">
    <property type="protein sequence ID" value="AEW87115.1"/>
    <property type="molecule type" value="Genomic_DNA"/>
</dbReference>
<sequence length="416" mass="49275">MYLHLLSGIKFRGGYKTLTFIYKTIALYLGDYFFILESITFTIHEAIQDLPVTWNTIAKDNVFLQTPYLSVLEESSPVNMQCFYIAIYEKDQQIGVALAQYIQSQQLSSFGDRDKCLRVYTRNFLLRHFASNVLFIGNNMITGQNGYAFSKKMNFSTISQILQECANHLILYFKKQNINIHIVTFKDFYDDCSNELKKYYFKNIFEFNIQPNMIFELNPEWKTKEDYIAVLSKKYRDQYKRSHKKFEGIVAHELSLEEIKIHEERIYALYHHVAKNAPFNTFFLSKHHFYTFKKQCGDGFKLTGYFLNDNLIGFHTLLLNGELLETYFLGYDESVQKENMLYLNMLYNMTEFGIRNQFKKIIFGRTALEIKSSIGAKPVVMSGFIYHRNTIINRFIHKIFARLEPQISWQQRHPFK</sequence>
<reference evidence="1 2" key="1">
    <citation type="journal article" date="2012" name="J. Bacteriol.">
        <title>Genome Sequence of the Fish Pathogen Flavobacterium columnare ATCC 49512.</title>
        <authorList>
            <person name="Tekedar H.C."/>
            <person name="Karsi A."/>
            <person name="Gillaspy A.F."/>
            <person name="Dyer D.W."/>
            <person name="Benton N.R."/>
            <person name="Zaitshik J."/>
            <person name="Vamenta S."/>
            <person name="Banes M.M."/>
            <person name="Gulsoy N."/>
            <person name="Aboko-Cole M."/>
            <person name="Waldbieser G.C."/>
            <person name="Lawrence M.L."/>
        </authorList>
    </citation>
    <scope>NUCLEOTIDE SEQUENCE [LARGE SCALE GENOMIC DNA]</scope>
    <source>
        <strain evidence="2">ATCC 49512 / CIP 103533 / TG 44/87</strain>
    </source>
</reference>
<gene>
    <name evidence="1" type="ordered locus">FCOL_11570</name>
</gene>
<keyword evidence="2" id="KW-1185">Reference proteome</keyword>
<dbReference type="STRING" id="1041826.FCOL_11570"/>
<dbReference type="Gene3D" id="3.40.630.30">
    <property type="match status" value="1"/>
</dbReference>
<dbReference type="AlphaFoldDB" id="G8X801"/>
<protein>
    <recommendedName>
        <fullName evidence="3">8-amino-7-oxononanoate synthase</fullName>
    </recommendedName>
</protein>
<accession>G8X801</accession>
<dbReference type="KEGG" id="fco:FCOL_11570"/>
<organism evidence="1 2">
    <name type="scientific">Flavobacterium columnare (strain ATCC 49512 / CIP 103533 / TG 44/87)</name>
    <dbReference type="NCBI Taxonomy" id="1041826"/>
    <lineage>
        <taxon>Bacteria</taxon>
        <taxon>Pseudomonadati</taxon>
        <taxon>Bacteroidota</taxon>
        <taxon>Flavobacteriia</taxon>
        <taxon>Flavobacteriales</taxon>
        <taxon>Flavobacteriaceae</taxon>
        <taxon>Flavobacterium</taxon>
    </lineage>
</organism>